<organism evidence="2 3">
    <name type="scientific">Triparma strigata</name>
    <dbReference type="NCBI Taxonomy" id="1606541"/>
    <lineage>
        <taxon>Eukaryota</taxon>
        <taxon>Sar</taxon>
        <taxon>Stramenopiles</taxon>
        <taxon>Ochrophyta</taxon>
        <taxon>Bolidophyceae</taxon>
        <taxon>Parmales</taxon>
        <taxon>Triparmaceae</taxon>
        <taxon>Triparma</taxon>
    </lineage>
</organism>
<proteinExistence type="predicted"/>
<sequence>MSSKHHLSPKEGRPEFRRLEFDPEIVNNTPRDVTEEEDFLCVATSPGIEQADVDRRIRVHWNPRESESYDGIIDGFNVKNGRVHIAYDDGDEEWLSPSDIETCS</sequence>
<protein>
    <submittedName>
        <fullName evidence="2">Uncharacterized protein</fullName>
    </submittedName>
</protein>
<gene>
    <name evidence="2" type="ORF">TrST_g9115</name>
</gene>
<dbReference type="Proteomes" id="UP001165085">
    <property type="component" value="Unassembled WGS sequence"/>
</dbReference>
<dbReference type="Gene3D" id="2.30.30.140">
    <property type="match status" value="1"/>
</dbReference>
<dbReference type="OrthoDB" id="200660at2759"/>
<evidence type="ECO:0000313" key="2">
    <source>
        <dbReference type="EMBL" id="GMH70680.1"/>
    </source>
</evidence>
<dbReference type="AlphaFoldDB" id="A0A9W7AIR6"/>
<accession>A0A9W7AIR6</accession>
<evidence type="ECO:0000256" key="1">
    <source>
        <dbReference type="SAM" id="MobiDB-lite"/>
    </source>
</evidence>
<comment type="caution">
    <text evidence="2">The sequence shown here is derived from an EMBL/GenBank/DDBJ whole genome shotgun (WGS) entry which is preliminary data.</text>
</comment>
<feature type="compositionally biased region" description="Basic and acidic residues" evidence="1">
    <location>
        <begin position="8"/>
        <end position="21"/>
    </location>
</feature>
<dbReference type="EMBL" id="BRXY01000142">
    <property type="protein sequence ID" value="GMH70680.1"/>
    <property type="molecule type" value="Genomic_DNA"/>
</dbReference>
<evidence type="ECO:0000313" key="3">
    <source>
        <dbReference type="Proteomes" id="UP001165085"/>
    </source>
</evidence>
<name>A0A9W7AIR6_9STRA</name>
<keyword evidence="3" id="KW-1185">Reference proteome</keyword>
<feature type="region of interest" description="Disordered" evidence="1">
    <location>
        <begin position="1"/>
        <end position="21"/>
    </location>
</feature>
<reference evidence="3" key="1">
    <citation type="journal article" date="2023" name="Commun. Biol.">
        <title>Genome analysis of Parmales, the sister group of diatoms, reveals the evolutionary specialization of diatoms from phago-mixotrophs to photoautotrophs.</title>
        <authorList>
            <person name="Ban H."/>
            <person name="Sato S."/>
            <person name="Yoshikawa S."/>
            <person name="Yamada K."/>
            <person name="Nakamura Y."/>
            <person name="Ichinomiya M."/>
            <person name="Sato N."/>
            <person name="Blanc-Mathieu R."/>
            <person name="Endo H."/>
            <person name="Kuwata A."/>
            <person name="Ogata H."/>
        </authorList>
    </citation>
    <scope>NUCLEOTIDE SEQUENCE [LARGE SCALE GENOMIC DNA]</scope>
    <source>
        <strain evidence="3">NIES 3701</strain>
    </source>
</reference>